<feature type="chain" id="PRO_5007163608" evidence="6">
    <location>
        <begin position="19"/>
        <end position="261"/>
    </location>
</feature>
<dbReference type="NCBIfam" id="TIGR01352">
    <property type="entry name" value="tonB_Cterm"/>
    <property type="match status" value="1"/>
</dbReference>
<keyword evidence="3" id="KW-1133">Transmembrane helix</keyword>
<evidence type="ECO:0000313" key="8">
    <source>
        <dbReference type="EMBL" id="KWS03290.1"/>
    </source>
</evidence>
<dbReference type="GO" id="GO:0016020">
    <property type="term" value="C:membrane"/>
    <property type="evidence" value="ECO:0007669"/>
    <property type="project" value="UniProtKB-SubCell"/>
</dbReference>
<dbReference type="GO" id="GO:0055085">
    <property type="term" value="P:transmembrane transport"/>
    <property type="evidence" value="ECO:0007669"/>
    <property type="project" value="InterPro"/>
</dbReference>
<dbReference type="PROSITE" id="PS52015">
    <property type="entry name" value="TONB_CTD"/>
    <property type="match status" value="1"/>
</dbReference>
<feature type="signal peptide" evidence="6">
    <location>
        <begin position="1"/>
        <end position="18"/>
    </location>
</feature>
<keyword evidence="9" id="KW-1185">Reference proteome</keyword>
<keyword evidence="2" id="KW-0812">Transmembrane</keyword>
<feature type="compositionally biased region" description="Pro residues" evidence="5">
    <location>
        <begin position="23"/>
        <end position="33"/>
    </location>
</feature>
<dbReference type="Gene3D" id="3.30.1150.10">
    <property type="match status" value="1"/>
</dbReference>
<dbReference type="EMBL" id="JAJA02000001">
    <property type="protein sequence ID" value="KWS03290.1"/>
    <property type="molecule type" value="Genomic_DNA"/>
</dbReference>
<dbReference type="SUPFAM" id="SSF74653">
    <property type="entry name" value="TolA/TonB C-terminal domain"/>
    <property type="match status" value="1"/>
</dbReference>
<dbReference type="InterPro" id="IPR037682">
    <property type="entry name" value="TonB_C"/>
</dbReference>
<evidence type="ECO:0000256" key="6">
    <source>
        <dbReference type="SAM" id="SignalP"/>
    </source>
</evidence>
<evidence type="ECO:0000256" key="2">
    <source>
        <dbReference type="ARBA" id="ARBA00022692"/>
    </source>
</evidence>
<dbReference type="AlphaFoldDB" id="A0A120AFN0"/>
<sequence>MVAGLLALYLTLATNAVASDPSVIPPPPPPPDEPNWVAPTPRPPRDPSKPQRDPTLRQKFTPQFPRDAACAGKNGSTTLVLKVDENGRVTKALVEKSSRHRELDRAAVEAGELTLFNPEIYNGVAIASMVRLPFDFIEPAQPPAYCALSVDLRKPIEAGQAAMPQAGEHAAPRVFAAGDRIEAIVSQYAFVPTRLQASWKRVRDGVAISTVQEQTRDLSASGSRQSSEFVLQQAPPLAQGEYLLEIFVDGQSRSRNRFSIR</sequence>
<dbReference type="RefSeq" id="WP_425477924.1">
    <property type="nucleotide sequence ID" value="NZ_JAJA02000001.1"/>
</dbReference>
<keyword evidence="6" id="KW-0732">Signal</keyword>
<protein>
    <submittedName>
        <fullName evidence="8">Ferric siderophore transport system, periplasmic binding protein TonB</fullName>
    </submittedName>
</protein>
<name>A0A120AFN0_9GAMM</name>
<evidence type="ECO:0000256" key="5">
    <source>
        <dbReference type="SAM" id="MobiDB-lite"/>
    </source>
</evidence>
<keyword evidence="4" id="KW-0472">Membrane</keyword>
<evidence type="ECO:0000313" key="9">
    <source>
        <dbReference type="Proteomes" id="UP000023435"/>
    </source>
</evidence>
<dbReference type="InterPro" id="IPR006260">
    <property type="entry name" value="TonB/TolA_C"/>
</dbReference>
<gene>
    <name evidence="8" type="ORF">AZ78_0836</name>
</gene>
<dbReference type="Proteomes" id="UP000023435">
    <property type="component" value="Unassembled WGS sequence"/>
</dbReference>
<reference evidence="8 9" key="1">
    <citation type="journal article" date="2014" name="Genome Announc.">
        <title>Draft Genome Sequence of Lysobacter capsici AZ78, a Bacterium Antagonistic to Plant-Pathogenic Oomycetes.</title>
        <authorList>
            <person name="Puopolo G."/>
            <person name="Sonego P."/>
            <person name="Engelen K."/>
            <person name="Pertot I."/>
        </authorList>
    </citation>
    <scope>NUCLEOTIDE SEQUENCE [LARGE SCALE GENOMIC DNA]</scope>
    <source>
        <strain evidence="8 9">AZ78</strain>
    </source>
</reference>
<feature type="region of interest" description="Disordered" evidence="5">
    <location>
        <begin position="18"/>
        <end position="59"/>
    </location>
</feature>
<evidence type="ECO:0000256" key="3">
    <source>
        <dbReference type="ARBA" id="ARBA00022989"/>
    </source>
</evidence>
<accession>A0A120AFN0</accession>
<evidence type="ECO:0000256" key="1">
    <source>
        <dbReference type="ARBA" id="ARBA00004167"/>
    </source>
</evidence>
<comment type="caution">
    <text evidence="8">The sequence shown here is derived from an EMBL/GenBank/DDBJ whole genome shotgun (WGS) entry which is preliminary data.</text>
</comment>
<feature type="domain" description="TonB C-terminal" evidence="7">
    <location>
        <begin position="49"/>
        <end position="145"/>
    </location>
</feature>
<dbReference type="Pfam" id="PF03544">
    <property type="entry name" value="TonB_C"/>
    <property type="match status" value="1"/>
</dbReference>
<proteinExistence type="predicted"/>
<comment type="subcellular location">
    <subcellularLocation>
        <location evidence="1">Membrane</location>
        <topology evidence="1">Single-pass membrane protein</topology>
    </subcellularLocation>
</comment>
<evidence type="ECO:0000256" key="4">
    <source>
        <dbReference type="ARBA" id="ARBA00023136"/>
    </source>
</evidence>
<evidence type="ECO:0000259" key="7">
    <source>
        <dbReference type="PROSITE" id="PS52015"/>
    </source>
</evidence>
<organism evidence="8 9">
    <name type="scientific">Lysobacter capsici AZ78</name>
    <dbReference type="NCBI Taxonomy" id="1444315"/>
    <lineage>
        <taxon>Bacteria</taxon>
        <taxon>Pseudomonadati</taxon>
        <taxon>Pseudomonadota</taxon>
        <taxon>Gammaproteobacteria</taxon>
        <taxon>Lysobacterales</taxon>
        <taxon>Lysobacteraceae</taxon>
        <taxon>Lysobacter</taxon>
    </lineage>
</organism>
<feature type="compositionally biased region" description="Basic and acidic residues" evidence="5">
    <location>
        <begin position="43"/>
        <end position="56"/>
    </location>
</feature>